<gene>
    <name evidence="12" type="ORF">C1H46_044346</name>
</gene>
<dbReference type="PANTHER" id="PTHR31503">
    <property type="entry name" value="VACUOLAR CALCIUM ION TRANSPORTER"/>
    <property type="match status" value="1"/>
</dbReference>
<dbReference type="InterPro" id="IPR004713">
    <property type="entry name" value="CaH_exchang"/>
</dbReference>
<keyword evidence="3" id="KW-0050">Antiport</keyword>
<evidence type="ECO:0000256" key="1">
    <source>
        <dbReference type="ARBA" id="ARBA00004127"/>
    </source>
</evidence>
<feature type="transmembrane region" description="Helical" evidence="9">
    <location>
        <begin position="714"/>
        <end position="733"/>
    </location>
</feature>
<dbReference type="InterPro" id="IPR011992">
    <property type="entry name" value="EF-hand-dom_pair"/>
</dbReference>
<keyword evidence="10" id="KW-0732">Signal</keyword>
<feature type="transmembrane region" description="Helical" evidence="9">
    <location>
        <begin position="466"/>
        <end position="485"/>
    </location>
</feature>
<comment type="caution">
    <text evidence="12">The sequence shown here is derived from an EMBL/GenBank/DDBJ whole genome shotgun (WGS) entry which is preliminary data.</text>
</comment>
<dbReference type="PANTHER" id="PTHR31503:SF79">
    <property type="entry name" value="CALCIUM-BINDING EF-HAND PROTEIN"/>
    <property type="match status" value="1"/>
</dbReference>
<feature type="transmembrane region" description="Helical" evidence="9">
    <location>
        <begin position="154"/>
        <end position="180"/>
    </location>
</feature>
<accession>A0A540K7E3</accession>
<dbReference type="Proteomes" id="UP000315295">
    <property type="component" value="Unassembled WGS sequence"/>
</dbReference>
<keyword evidence="7" id="KW-0406">Ion transport</keyword>
<feature type="domain" description="EF-hand" evidence="11">
    <location>
        <begin position="275"/>
        <end position="310"/>
    </location>
</feature>
<dbReference type="InterPro" id="IPR018247">
    <property type="entry name" value="EF_Hand_1_Ca_BS"/>
</dbReference>
<dbReference type="SMART" id="SM00054">
    <property type="entry name" value="EFh"/>
    <property type="match status" value="3"/>
</dbReference>
<dbReference type="EMBL" id="VIEB01001980">
    <property type="protein sequence ID" value="TQD70120.1"/>
    <property type="molecule type" value="Genomic_DNA"/>
</dbReference>
<feature type="chain" id="PRO_5021838390" description="EF-hand domain-containing protein" evidence="10">
    <location>
        <begin position="25"/>
        <end position="835"/>
    </location>
</feature>
<dbReference type="AlphaFoldDB" id="A0A540K7E3"/>
<evidence type="ECO:0000256" key="4">
    <source>
        <dbReference type="ARBA" id="ARBA00022692"/>
    </source>
</evidence>
<evidence type="ECO:0000256" key="5">
    <source>
        <dbReference type="ARBA" id="ARBA00022837"/>
    </source>
</evidence>
<organism evidence="12 13">
    <name type="scientific">Malus baccata</name>
    <name type="common">Siberian crab apple</name>
    <name type="synonym">Pyrus baccata</name>
    <dbReference type="NCBI Taxonomy" id="106549"/>
    <lineage>
        <taxon>Eukaryota</taxon>
        <taxon>Viridiplantae</taxon>
        <taxon>Streptophyta</taxon>
        <taxon>Embryophyta</taxon>
        <taxon>Tracheophyta</taxon>
        <taxon>Spermatophyta</taxon>
        <taxon>Magnoliopsida</taxon>
        <taxon>eudicotyledons</taxon>
        <taxon>Gunneridae</taxon>
        <taxon>Pentapetalae</taxon>
        <taxon>rosids</taxon>
        <taxon>fabids</taxon>
        <taxon>Rosales</taxon>
        <taxon>Rosaceae</taxon>
        <taxon>Amygdaloideae</taxon>
        <taxon>Maleae</taxon>
        <taxon>Malus</taxon>
    </lineage>
</organism>
<dbReference type="InterPro" id="IPR002048">
    <property type="entry name" value="EF_hand_dom"/>
</dbReference>
<keyword evidence="6 9" id="KW-1133">Transmembrane helix</keyword>
<keyword evidence="5" id="KW-0106">Calcium</keyword>
<dbReference type="GO" id="GO:0005509">
    <property type="term" value="F:calcium ion binding"/>
    <property type="evidence" value="ECO:0007669"/>
    <property type="project" value="InterPro"/>
</dbReference>
<feature type="transmembrane region" description="Helical" evidence="9">
    <location>
        <begin position="85"/>
        <end position="101"/>
    </location>
</feature>
<dbReference type="SUPFAM" id="SSF47473">
    <property type="entry name" value="EF-hand"/>
    <property type="match status" value="1"/>
</dbReference>
<feature type="transmembrane region" description="Helical" evidence="9">
    <location>
        <begin position="532"/>
        <end position="558"/>
    </location>
</feature>
<evidence type="ECO:0000256" key="6">
    <source>
        <dbReference type="ARBA" id="ARBA00022989"/>
    </source>
</evidence>
<dbReference type="CDD" id="cd00051">
    <property type="entry name" value="EFh"/>
    <property type="match status" value="1"/>
</dbReference>
<comment type="subcellular location">
    <subcellularLocation>
        <location evidence="1">Endomembrane system</location>
        <topology evidence="1">Multi-pass membrane protein</topology>
    </subcellularLocation>
</comment>
<keyword evidence="4 9" id="KW-0812">Transmembrane</keyword>
<dbReference type="GO" id="GO:0012505">
    <property type="term" value="C:endomembrane system"/>
    <property type="evidence" value="ECO:0007669"/>
    <property type="project" value="UniProtKB-SubCell"/>
</dbReference>
<keyword evidence="2" id="KW-0813">Transport</keyword>
<dbReference type="Pfam" id="PF01699">
    <property type="entry name" value="Na_Ca_ex"/>
    <property type="match status" value="1"/>
</dbReference>
<name>A0A540K7E3_MALBA</name>
<feature type="transmembrane region" description="Helical" evidence="9">
    <location>
        <begin position="491"/>
        <end position="511"/>
    </location>
</feature>
<dbReference type="GO" id="GO:0006874">
    <property type="term" value="P:intracellular calcium ion homeostasis"/>
    <property type="evidence" value="ECO:0007669"/>
    <property type="project" value="TreeGrafter"/>
</dbReference>
<feature type="domain" description="EF-hand" evidence="11">
    <location>
        <begin position="344"/>
        <end position="379"/>
    </location>
</feature>
<evidence type="ECO:0000313" key="13">
    <source>
        <dbReference type="Proteomes" id="UP000315295"/>
    </source>
</evidence>
<evidence type="ECO:0000256" key="10">
    <source>
        <dbReference type="SAM" id="SignalP"/>
    </source>
</evidence>
<keyword evidence="8 9" id="KW-0472">Membrane</keyword>
<proteinExistence type="predicted"/>
<evidence type="ECO:0000313" key="12">
    <source>
        <dbReference type="EMBL" id="TQD70120.1"/>
    </source>
</evidence>
<dbReference type="GO" id="GO:0016020">
    <property type="term" value="C:membrane"/>
    <property type="evidence" value="ECO:0007669"/>
    <property type="project" value="InterPro"/>
</dbReference>
<sequence length="835" mass="92204">MSNITKTANWVVLVLLVITVKVRGRSFGLNTRSTSSFQLVSDGTDHAYQNQSSCSLLLLKGVENIDSTESSCEQLYGFLPCSDSVFGHVFLIVVYEYLLFHGESYLAAGGEQIFKILGPGVFGASAFHVIGALPESLLLLASGFFNSKEVAQEYVYTGVGLLAGSSILSLTILWGTCVIVSSQQFSYNQSSKASNESDSSLLSWKRLPASLTVVTGYPQYSYASRLVTSNDLHPLQLLDLPFNLCLRHHQFSSVAILRKSGFVGKSGCDLGTEDDKDKGTAEVMKQFDLDHDGKINKDEFINGFTKWIEEIKREREMKKNLMSEVLRHVQSNSLGSIVTNDGMPDIPNIRRLFEKIDLDGNNYISQSELRKLIGDIKFGKIPGDVDESVVKLIEELDTSGDQLISEEEFVTGLTKWINKSNDQAPPSLESEDDIYQRTWDETDKLVDEEYSSGGVVDKSKWAWMKAITYLVLGFVVLAVLAEPLIDSVQDFSTAASIPSFFVSFVLVPLATNARQATSAIKAASRKTPRTTSLTFSEIYGGVFMNNVLGFSVLLAIIYAREMAWDFSAEVLVVLIVCTVMGLIASFVSTFSLWTSFLAYLLYPISLLLVYILNDTIFTFTAFAITSRGSATPQTPANLLPLQIFKPFSDGNIVERIKKTKMPDGHSDIHLALSCFPSIVCLSDDMSPLGYDLVLGTGLHRLKKRSIPAFVMVEVWWSLLAAIPAVVAGQAFRVKKRRGEEQRLKSARGREKSSDEIFVCERVCTSKRMLKKVGAFSKDPIPDTCVTVCGVSELDACADACARTVCVNQHQVPNWNDICLRRCQSECLKLSSSNPL</sequence>
<protein>
    <recommendedName>
        <fullName evidence="11">EF-hand domain-containing protein</fullName>
    </recommendedName>
</protein>
<dbReference type="PROSITE" id="PS50222">
    <property type="entry name" value="EF_HAND_2"/>
    <property type="match status" value="3"/>
</dbReference>
<evidence type="ECO:0000256" key="9">
    <source>
        <dbReference type="SAM" id="Phobius"/>
    </source>
</evidence>
<evidence type="ECO:0000259" key="11">
    <source>
        <dbReference type="PROSITE" id="PS50222"/>
    </source>
</evidence>
<feature type="signal peptide" evidence="10">
    <location>
        <begin position="1"/>
        <end position="24"/>
    </location>
</feature>
<dbReference type="Gene3D" id="1.10.238.10">
    <property type="entry name" value="EF-hand"/>
    <property type="match status" value="2"/>
</dbReference>
<feature type="transmembrane region" description="Helical" evidence="9">
    <location>
        <begin position="113"/>
        <end position="134"/>
    </location>
</feature>
<dbReference type="GO" id="GO:0015369">
    <property type="term" value="F:calcium:proton antiporter activity"/>
    <property type="evidence" value="ECO:0007669"/>
    <property type="project" value="TreeGrafter"/>
</dbReference>
<keyword evidence="13" id="KW-1185">Reference proteome</keyword>
<feature type="transmembrane region" description="Helical" evidence="9">
    <location>
        <begin position="570"/>
        <end position="593"/>
    </location>
</feature>
<dbReference type="Pfam" id="PF13202">
    <property type="entry name" value="EF-hand_5"/>
    <property type="match status" value="1"/>
</dbReference>
<evidence type="ECO:0000256" key="8">
    <source>
        <dbReference type="ARBA" id="ARBA00023136"/>
    </source>
</evidence>
<reference evidence="12 13" key="1">
    <citation type="journal article" date="2019" name="G3 (Bethesda)">
        <title>Sequencing of a Wild Apple (Malus baccata) Genome Unravels the Differences Between Cultivated and Wild Apple Species Regarding Disease Resistance and Cold Tolerance.</title>
        <authorList>
            <person name="Chen X."/>
        </authorList>
    </citation>
    <scope>NUCLEOTIDE SEQUENCE [LARGE SCALE GENOMIC DNA]</scope>
    <source>
        <strain evidence="13">cv. Shandingzi</strain>
        <tissue evidence="12">Leaves</tissue>
    </source>
</reference>
<dbReference type="InterPro" id="IPR004837">
    <property type="entry name" value="NaCa_Exmemb"/>
</dbReference>
<feature type="transmembrane region" description="Helical" evidence="9">
    <location>
        <begin position="600"/>
        <end position="624"/>
    </location>
</feature>
<evidence type="ECO:0000256" key="7">
    <source>
        <dbReference type="ARBA" id="ARBA00023065"/>
    </source>
</evidence>
<evidence type="ECO:0000256" key="3">
    <source>
        <dbReference type="ARBA" id="ARBA00022449"/>
    </source>
</evidence>
<evidence type="ECO:0000256" key="2">
    <source>
        <dbReference type="ARBA" id="ARBA00022448"/>
    </source>
</evidence>
<feature type="domain" description="EF-hand" evidence="11">
    <location>
        <begin position="384"/>
        <end position="419"/>
    </location>
</feature>
<dbReference type="Pfam" id="PF13499">
    <property type="entry name" value="EF-hand_7"/>
    <property type="match status" value="1"/>
</dbReference>
<dbReference type="PROSITE" id="PS00018">
    <property type="entry name" value="EF_HAND_1"/>
    <property type="match status" value="3"/>
</dbReference>